<evidence type="ECO:0000256" key="1">
    <source>
        <dbReference type="SAM" id="Phobius"/>
    </source>
</evidence>
<name>A0A101HGV4_9BACT</name>
<reference evidence="3" key="1">
    <citation type="journal article" date="2015" name="MBio">
        <title>Genome-Resolved Metagenomic Analysis Reveals Roles for Candidate Phyla and Other Microbial Community Members in Biogeochemical Transformations in Oil Reservoirs.</title>
        <authorList>
            <person name="Hu P."/>
            <person name="Tom L."/>
            <person name="Singh A."/>
            <person name="Thomas B.C."/>
            <person name="Baker B.J."/>
            <person name="Piceno Y.M."/>
            <person name="Andersen G.L."/>
            <person name="Banfield J.F."/>
        </authorList>
    </citation>
    <scope>NUCLEOTIDE SEQUENCE [LARGE SCALE GENOMIC DNA]</scope>
</reference>
<feature type="transmembrane region" description="Helical" evidence="1">
    <location>
        <begin position="36"/>
        <end position="57"/>
    </location>
</feature>
<keyword evidence="1" id="KW-1133">Transmembrane helix</keyword>
<sequence length="101" mass="11489">MTKNPFYNALAALGYIVLIVSTMTLLSTYQSNFDEFIMPIIMLSLFTLSAAVMGYIFFYQPVMLFLDNKKDEAVKLFLKSIGIFGVITLTISLIYFLFTIN</sequence>
<accession>A0A101HGV4</accession>
<evidence type="ECO:0000313" key="2">
    <source>
        <dbReference type="EMBL" id="KUK76643.1"/>
    </source>
</evidence>
<dbReference type="EMBL" id="LGGO01000122">
    <property type="protein sequence ID" value="KUK76643.1"/>
    <property type="molecule type" value="Genomic_DNA"/>
</dbReference>
<keyword evidence="1" id="KW-0812">Transmembrane</keyword>
<gene>
    <name evidence="2" type="ORF">XD93_0798</name>
</gene>
<proteinExistence type="predicted"/>
<feature type="transmembrane region" description="Helical" evidence="1">
    <location>
        <begin position="6"/>
        <end position="29"/>
    </location>
</feature>
<feature type="transmembrane region" description="Helical" evidence="1">
    <location>
        <begin position="77"/>
        <end position="98"/>
    </location>
</feature>
<evidence type="ECO:0000313" key="3">
    <source>
        <dbReference type="Proteomes" id="UP000053904"/>
    </source>
</evidence>
<keyword evidence="1" id="KW-0472">Membrane</keyword>
<dbReference type="AlphaFoldDB" id="A0A101HGV4"/>
<dbReference type="Proteomes" id="UP000053904">
    <property type="component" value="Unassembled WGS sequence"/>
</dbReference>
<protein>
    <submittedName>
        <fullName evidence="2">Seg</fullName>
    </submittedName>
</protein>
<organism evidence="2 3">
    <name type="scientific">candidate division WS6 bacterium 34_10</name>
    <dbReference type="NCBI Taxonomy" id="1641389"/>
    <lineage>
        <taxon>Bacteria</taxon>
        <taxon>Candidatus Dojkabacteria</taxon>
    </lineage>
</organism>
<comment type="caution">
    <text evidence="2">The sequence shown here is derived from an EMBL/GenBank/DDBJ whole genome shotgun (WGS) entry which is preliminary data.</text>
</comment>